<keyword evidence="3" id="KW-0808">Transferase</keyword>
<dbReference type="EMBL" id="CP027783">
    <property type="protein sequence ID" value="AYW47478.1"/>
    <property type="molecule type" value="Genomic_DNA"/>
</dbReference>
<gene>
    <name evidence="3" type="primary">dhaK2</name>
    <name evidence="2" type="synonym">dhaK</name>
    <name evidence="2" type="ORF">C7K38_03280</name>
    <name evidence="3" type="ORF">GCM10025885_19880</name>
</gene>
<dbReference type="InterPro" id="IPR004006">
    <property type="entry name" value="DhaK_dom"/>
</dbReference>
<evidence type="ECO:0000259" key="1">
    <source>
        <dbReference type="PROSITE" id="PS51481"/>
    </source>
</evidence>
<dbReference type="InterPro" id="IPR050861">
    <property type="entry name" value="Dihydroxyacetone_Kinase"/>
</dbReference>
<dbReference type="Pfam" id="PF02733">
    <property type="entry name" value="Dak1"/>
    <property type="match status" value="1"/>
</dbReference>
<dbReference type="RefSeq" id="WP_123934628.1">
    <property type="nucleotide sequence ID" value="NZ_BSUW01000001.1"/>
</dbReference>
<name>A0AA38CZ19_9ENTE</name>
<dbReference type="NCBIfam" id="TIGR02363">
    <property type="entry name" value="dhaK1"/>
    <property type="match status" value="1"/>
</dbReference>
<dbReference type="InterPro" id="IPR012736">
    <property type="entry name" value="DhaK_1"/>
</dbReference>
<dbReference type="AlphaFoldDB" id="A0AA38CZ19"/>
<dbReference type="KEGG" id="too:C7K38_03280"/>
<accession>A0AA38CZ19</accession>
<dbReference type="FunFam" id="3.40.50.10440:FF:000001">
    <property type="entry name" value="Dihydroxyacetone kinase, DhaK subunit"/>
    <property type="match status" value="1"/>
</dbReference>
<reference evidence="2" key="3">
    <citation type="submission" date="2018-03" db="EMBL/GenBank/DDBJ databases">
        <authorList>
            <person name="Jeon C.O."/>
        </authorList>
    </citation>
    <scope>NUCLEOTIDE SEQUENCE</scope>
    <source>
        <strain evidence="2">JCM 31126</strain>
    </source>
</reference>
<dbReference type="EMBL" id="BSUW01000001">
    <property type="protein sequence ID" value="GMA72939.1"/>
    <property type="molecule type" value="Genomic_DNA"/>
</dbReference>
<dbReference type="Proteomes" id="UP000268310">
    <property type="component" value="Chromosome"/>
</dbReference>
<evidence type="ECO:0000313" key="3">
    <source>
        <dbReference type="EMBL" id="GMA72939.1"/>
    </source>
</evidence>
<dbReference type="Gene3D" id="3.40.50.10440">
    <property type="entry name" value="Dihydroxyacetone kinase, domain 1"/>
    <property type="match status" value="1"/>
</dbReference>
<dbReference type="Gene3D" id="3.30.1180.20">
    <property type="entry name" value="Dihydroxyacetone kinase, domain 2"/>
    <property type="match status" value="1"/>
</dbReference>
<dbReference type="Proteomes" id="UP001157039">
    <property type="component" value="Unassembled WGS sequence"/>
</dbReference>
<protein>
    <submittedName>
        <fullName evidence="3">Dihydroxyacetone kinase subunit DhaK</fullName>
    </submittedName>
</protein>
<dbReference type="SUPFAM" id="SSF82549">
    <property type="entry name" value="DAK1/DegV-like"/>
    <property type="match status" value="1"/>
</dbReference>
<evidence type="ECO:0000313" key="5">
    <source>
        <dbReference type="Proteomes" id="UP001157039"/>
    </source>
</evidence>
<reference evidence="2 4" key="1">
    <citation type="journal article" date="2012" name="Int. J. Syst. Evol. Microbiol.">
        <title>Characterization of Tetragenococcus strains from sugar thick juice reveals a novel species, Tetragenococcus osmophilus sp. nov., and divides Tetragenococcus halophilus into two subspecies, T. halophilus subsp. halophilus subsp. nov. and T. halophilus subsp. flandriensis subsp. nov.</title>
        <authorList>
            <person name="Juste A."/>
            <person name="Van Trappen S."/>
            <person name="Verreth C."/>
            <person name="Cleenwerck I."/>
            <person name="De Vos P."/>
            <person name="Lievens B."/>
            <person name="Willems K.A."/>
        </authorList>
    </citation>
    <scope>NUCLEOTIDE SEQUENCE [LARGE SCALE GENOMIC DNA]</scope>
    <source>
        <strain evidence="2 4">JCM 31126</strain>
    </source>
</reference>
<proteinExistence type="predicted"/>
<keyword evidence="3" id="KW-0418">Kinase</keyword>
<evidence type="ECO:0000313" key="2">
    <source>
        <dbReference type="EMBL" id="AYW47478.1"/>
    </source>
</evidence>
<feature type="domain" description="DhaK" evidence="1">
    <location>
        <begin position="7"/>
        <end position="327"/>
    </location>
</feature>
<reference evidence="3 5" key="2">
    <citation type="journal article" date="2014" name="Int. J. Syst. Evol. Microbiol.">
        <title>Complete genome sequence of Corynebacterium casei LMG S-19264T (=DSM 44701T), isolated from a smear-ripened cheese.</title>
        <authorList>
            <consortium name="US DOE Joint Genome Institute (JGI-PGF)"/>
            <person name="Walter F."/>
            <person name="Albersmeier A."/>
            <person name="Kalinowski J."/>
            <person name="Ruckert C."/>
        </authorList>
    </citation>
    <scope>NUCLEOTIDE SEQUENCE [LARGE SCALE GENOMIC DNA]</scope>
    <source>
        <strain evidence="3 5">NBRC 114545</strain>
    </source>
</reference>
<dbReference type="PANTHER" id="PTHR28629:SF4">
    <property type="entry name" value="TRIOKINASE_FMN CYCLASE"/>
    <property type="match status" value="1"/>
</dbReference>
<reference evidence="3" key="4">
    <citation type="submission" date="2023-02" db="EMBL/GenBank/DDBJ databases">
        <authorList>
            <person name="Sun Q."/>
            <person name="Mori K."/>
        </authorList>
    </citation>
    <scope>NUCLEOTIDE SEQUENCE</scope>
    <source>
        <strain evidence="3">NBRC 114545</strain>
    </source>
</reference>
<dbReference type="GO" id="GO:0004371">
    <property type="term" value="F:glycerone kinase activity"/>
    <property type="evidence" value="ECO:0007669"/>
    <property type="project" value="InterPro"/>
</dbReference>
<evidence type="ECO:0000313" key="4">
    <source>
        <dbReference type="Proteomes" id="UP000268310"/>
    </source>
</evidence>
<sequence>MKKIINQTDDIIEEMLRGLSASYPGLVHRIEDSRVIAKNENKKQVALVSGGGSGHEPSHAGFVGDGMLSAAVAGDVFTSPTPDQIQIAMQEADQGEGVLLIVKNYTGDNLNFEMAQEMAEMDDIQSKIVVVDDDIAVEDSEFTAGKRGVAGTVLVHKILGNAARSGASLDELKQLGDDVVKKIKTIGLALHAATVPEVGKPGFELAEDEIEYGVGIHGEAGYRREKLQPSKDLAKELVSKILSDYDKQPQKMGVLVNGMGGTPLMEQFIFMNDVLNLLKEQNIEVTFHKVGNYMTSLDMEGVSLTLIDLDDETIKEALESEVITISW</sequence>
<dbReference type="GO" id="GO:0019563">
    <property type="term" value="P:glycerol catabolic process"/>
    <property type="evidence" value="ECO:0007669"/>
    <property type="project" value="TreeGrafter"/>
</dbReference>
<organism evidence="3 5">
    <name type="scientific">Tetragenococcus osmophilus</name>
    <dbReference type="NCBI Taxonomy" id="526944"/>
    <lineage>
        <taxon>Bacteria</taxon>
        <taxon>Bacillati</taxon>
        <taxon>Bacillota</taxon>
        <taxon>Bacilli</taxon>
        <taxon>Lactobacillales</taxon>
        <taxon>Enterococcaceae</taxon>
        <taxon>Tetragenococcus</taxon>
    </lineage>
</organism>
<dbReference type="PROSITE" id="PS51481">
    <property type="entry name" value="DHAK"/>
    <property type="match status" value="1"/>
</dbReference>
<dbReference type="GO" id="GO:0005829">
    <property type="term" value="C:cytosol"/>
    <property type="evidence" value="ECO:0007669"/>
    <property type="project" value="TreeGrafter"/>
</dbReference>
<keyword evidence="4" id="KW-1185">Reference proteome</keyword>
<dbReference type="PANTHER" id="PTHR28629">
    <property type="entry name" value="TRIOKINASE/FMN CYCLASE"/>
    <property type="match status" value="1"/>
</dbReference>